<organism evidence="3">
    <name type="scientific">Cladocopium goreaui</name>
    <dbReference type="NCBI Taxonomy" id="2562237"/>
    <lineage>
        <taxon>Eukaryota</taxon>
        <taxon>Sar</taxon>
        <taxon>Alveolata</taxon>
        <taxon>Dinophyceae</taxon>
        <taxon>Suessiales</taxon>
        <taxon>Symbiodiniaceae</taxon>
        <taxon>Cladocopium</taxon>
    </lineage>
</organism>
<dbReference type="GO" id="GO:0004672">
    <property type="term" value="F:protein kinase activity"/>
    <property type="evidence" value="ECO:0007669"/>
    <property type="project" value="InterPro"/>
</dbReference>
<comment type="caution">
    <text evidence="3">The sequence shown here is derived from an EMBL/GenBank/DDBJ whole genome shotgun (WGS) entry which is preliminary data.</text>
</comment>
<feature type="region of interest" description="Disordered" evidence="1">
    <location>
        <begin position="32"/>
        <end position="65"/>
    </location>
</feature>
<reference evidence="4" key="2">
    <citation type="submission" date="2024-04" db="EMBL/GenBank/DDBJ databases">
        <authorList>
            <person name="Chen Y."/>
            <person name="Shah S."/>
            <person name="Dougan E. K."/>
            <person name="Thang M."/>
            <person name="Chan C."/>
        </authorList>
    </citation>
    <scope>NUCLEOTIDE SEQUENCE [LARGE SCALE GENOMIC DNA]</scope>
</reference>
<dbReference type="SUPFAM" id="SSF56112">
    <property type="entry name" value="Protein kinase-like (PK-like)"/>
    <property type="match status" value="1"/>
</dbReference>
<accession>A0A9P1C0B6</accession>
<keyword evidence="5" id="KW-0418">Kinase</keyword>
<dbReference type="GO" id="GO:0005524">
    <property type="term" value="F:ATP binding"/>
    <property type="evidence" value="ECO:0007669"/>
    <property type="project" value="InterPro"/>
</dbReference>
<feature type="compositionally biased region" description="Acidic residues" evidence="1">
    <location>
        <begin position="47"/>
        <end position="65"/>
    </location>
</feature>
<dbReference type="InterPro" id="IPR008271">
    <property type="entry name" value="Ser/Thr_kinase_AS"/>
</dbReference>
<keyword evidence="5" id="KW-0808">Transferase</keyword>
<name>A0A9P1C0B6_9DINO</name>
<dbReference type="SMART" id="SM00220">
    <property type="entry name" value="S_TKc"/>
    <property type="match status" value="1"/>
</dbReference>
<dbReference type="Gene3D" id="1.10.510.10">
    <property type="entry name" value="Transferase(Phosphotransferase) domain 1"/>
    <property type="match status" value="1"/>
</dbReference>
<evidence type="ECO:0000259" key="2">
    <source>
        <dbReference type="PROSITE" id="PS50011"/>
    </source>
</evidence>
<dbReference type="EMBL" id="CAMXCT030000744">
    <property type="protein sequence ID" value="CAL4770066.1"/>
    <property type="molecule type" value="Genomic_DNA"/>
</dbReference>
<dbReference type="InterPro" id="IPR000719">
    <property type="entry name" value="Prot_kinase_dom"/>
</dbReference>
<evidence type="ECO:0000313" key="6">
    <source>
        <dbReference type="Proteomes" id="UP001152797"/>
    </source>
</evidence>
<evidence type="ECO:0000313" key="4">
    <source>
        <dbReference type="EMBL" id="CAL1136129.1"/>
    </source>
</evidence>
<dbReference type="Pfam" id="PF00069">
    <property type="entry name" value="Pkinase"/>
    <property type="match status" value="1"/>
</dbReference>
<reference evidence="3" key="1">
    <citation type="submission" date="2022-10" db="EMBL/GenBank/DDBJ databases">
        <authorList>
            <person name="Chen Y."/>
            <person name="Dougan E. K."/>
            <person name="Chan C."/>
            <person name="Rhodes N."/>
            <person name="Thang M."/>
        </authorList>
    </citation>
    <scope>NUCLEOTIDE SEQUENCE</scope>
</reference>
<dbReference type="OrthoDB" id="68483at2759"/>
<evidence type="ECO:0000313" key="3">
    <source>
        <dbReference type="EMBL" id="CAI3982754.1"/>
    </source>
</evidence>
<dbReference type="Proteomes" id="UP001152797">
    <property type="component" value="Unassembled WGS sequence"/>
</dbReference>
<feature type="domain" description="Protein kinase" evidence="2">
    <location>
        <begin position="226"/>
        <end position="484"/>
    </location>
</feature>
<dbReference type="PROSITE" id="PS00108">
    <property type="entry name" value="PROTEIN_KINASE_ST"/>
    <property type="match status" value="1"/>
</dbReference>
<dbReference type="PROSITE" id="PS50011">
    <property type="entry name" value="PROTEIN_KINASE_DOM"/>
    <property type="match status" value="1"/>
</dbReference>
<dbReference type="AlphaFoldDB" id="A0A9P1C0B6"/>
<proteinExistence type="predicted"/>
<keyword evidence="6" id="KW-1185">Reference proteome</keyword>
<protein>
    <submittedName>
        <fullName evidence="5">Calcium-dependent protein kinase 4</fullName>
    </submittedName>
</protein>
<dbReference type="InterPro" id="IPR011009">
    <property type="entry name" value="Kinase-like_dom_sf"/>
</dbReference>
<dbReference type="EMBL" id="CAMXCT020000744">
    <property type="protein sequence ID" value="CAL1136129.1"/>
    <property type="molecule type" value="Genomic_DNA"/>
</dbReference>
<evidence type="ECO:0000256" key="1">
    <source>
        <dbReference type="SAM" id="MobiDB-lite"/>
    </source>
</evidence>
<feature type="non-terminal residue" evidence="3">
    <location>
        <position position="537"/>
    </location>
</feature>
<sequence>NDMNHGGHKLEEGESVNILRKKLGQVSLSFGDVTLKGEDNQKSPVESDSESEPSEEEVSDEESSEEAEDFDCLCLHRLHFAKSKGSRVKPVMMETCSSAQKLAERAAYDLKVRSDLVGCQRVHSVIKKSEMEISGDGLSCTVQLLRADVAFSDLGAGFAEDLAIVALVPTGEKGPEWCSLVERQRKSAEGVEGWVFTCPQCDVSGFLDKIGYAGGIRSGLMKKYHINLQGKQGLGAFGFVACAVEIRTDKIVAVKNLKLQVNPVSIFKEADMLRAGQGHPNIVRFLGLWADPTTLESKSGLQWYMVMDYFKGDLYDRIVESRRLREKECVPILHNILSAIVFLHNRQIFHRDIKPENLLMDTAARVVLTDFGIACLVTDRAELKRTVGTVGYAAPEMLAGESTGPEGDEFGAGIVLYFMLSKSTPFIAPTHQKTIEKTMEGKVNLNYGCFDHISENCRKMIHRLVCKDVKARIRADEALRQPYLMSRASMTEPVLDCSVIQPKKPQPNLPSIKESNAVRTDKFLCATQGNLPLFRPK</sequence>
<evidence type="ECO:0000313" key="5">
    <source>
        <dbReference type="EMBL" id="CAL4770066.1"/>
    </source>
</evidence>
<dbReference type="EMBL" id="CAMXCT010000744">
    <property type="protein sequence ID" value="CAI3982754.1"/>
    <property type="molecule type" value="Genomic_DNA"/>
</dbReference>
<dbReference type="PANTHER" id="PTHR24347">
    <property type="entry name" value="SERINE/THREONINE-PROTEIN KINASE"/>
    <property type="match status" value="1"/>
</dbReference>
<gene>
    <name evidence="3" type="ORF">C1SCF055_LOCUS10419</name>
</gene>